<protein>
    <recommendedName>
        <fullName evidence="4">ATPase F1/V1/A1 complex alpha/beta subunit nucleotide-binding domain-containing protein</fullName>
    </recommendedName>
</protein>
<dbReference type="InterPro" id="IPR027417">
    <property type="entry name" value="P-loop_NTPase"/>
</dbReference>
<dbReference type="AlphaFoldDB" id="A0A3F2RBZ2"/>
<dbReference type="InterPro" id="IPR005294">
    <property type="entry name" value="ATP_synth_F1_asu"/>
</dbReference>
<evidence type="ECO:0000313" key="6">
    <source>
        <dbReference type="EMBL" id="RLN56399.1"/>
    </source>
</evidence>
<comment type="similarity">
    <text evidence="1">Belongs to the ATPase alpha/beta chains family.</text>
</comment>
<dbReference type="GO" id="GO:0005524">
    <property type="term" value="F:ATP binding"/>
    <property type="evidence" value="ECO:0007669"/>
    <property type="project" value="InterPro"/>
</dbReference>
<dbReference type="PANTHER" id="PTHR48082">
    <property type="entry name" value="ATP SYNTHASE SUBUNIT ALPHA, MITOCHONDRIAL"/>
    <property type="match status" value="1"/>
</dbReference>
<evidence type="ECO:0000313" key="7">
    <source>
        <dbReference type="Proteomes" id="UP000277300"/>
    </source>
</evidence>
<proteinExistence type="inferred from homology"/>
<organism evidence="5 7">
    <name type="scientific">Phytophthora kernoviae</name>
    <dbReference type="NCBI Taxonomy" id="325452"/>
    <lineage>
        <taxon>Eukaryota</taxon>
        <taxon>Sar</taxon>
        <taxon>Stramenopiles</taxon>
        <taxon>Oomycota</taxon>
        <taxon>Peronosporomycetes</taxon>
        <taxon>Peronosporales</taxon>
        <taxon>Peronosporaceae</taxon>
        <taxon>Phytophthora</taxon>
    </lineage>
</organism>
<feature type="domain" description="ATPase F1/V1/A1 complex alpha/beta subunit nucleotide-binding" evidence="4">
    <location>
        <begin position="172"/>
        <end position="270"/>
    </location>
</feature>
<dbReference type="GO" id="GO:0045259">
    <property type="term" value="C:proton-transporting ATP synthase complex"/>
    <property type="evidence" value="ECO:0007669"/>
    <property type="project" value="InterPro"/>
</dbReference>
<comment type="caution">
    <text evidence="5">The sequence shown here is derived from an EMBL/GenBank/DDBJ whole genome shotgun (WGS) entry which is preliminary data.</text>
</comment>
<dbReference type="Gene3D" id="3.40.50.300">
    <property type="entry name" value="P-loop containing nucleotide triphosphate hydrolases"/>
    <property type="match status" value="2"/>
</dbReference>
<dbReference type="EMBL" id="MBAD02001275">
    <property type="protein sequence ID" value="RLN56399.1"/>
    <property type="molecule type" value="Genomic_DNA"/>
</dbReference>
<dbReference type="SUPFAM" id="SSF52540">
    <property type="entry name" value="P-loop containing nucleoside triphosphate hydrolases"/>
    <property type="match status" value="1"/>
</dbReference>
<dbReference type="EMBL" id="MBDO02000790">
    <property type="protein sequence ID" value="RLN52259.1"/>
    <property type="molecule type" value="Genomic_DNA"/>
</dbReference>
<dbReference type="PANTHER" id="PTHR48082:SF2">
    <property type="entry name" value="ATP SYNTHASE SUBUNIT ALPHA, MITOCHONDRIAL"/>
    <property type="match status" value="1"/>
</dbReference>
<evidence type="ECO:0000313" key="8">
    <source>
        <dbReference type="Proteomes" id="UP000284657"/>
    </source>
</evidence>
<reference evidence="7 8" key="1">
    <citation type="submission" date="2018-07" db="EMBL/GenBank/DDBJ databases">
        <title>Genome sequencing of oomycete isolates from Chile give support for New Zealand origin for Phytophthora kernoviae and make available the first Nothophytophthora sp. genome.</title>
        <authorList>
            <person name="Studholme D.J."/>
            <person name="Sanfuentes E."/>
            <person name="Panda P."/>
            <person name="Hill R."/>
            <person name="Sambles C."/>
            <person name="Grant M."/>
            <person name="Williams N.M."/>
            <person name="Mcdougal R.L."/>
        </authorList>
    </citation>
    <scope>NUCLEOTIDE SEQUENCE [LARGE SCALE GENOMIC DNA]</scope>
    <source>
        <strain evidence="5">Chile6</strain>
        <strain evidence="6">Chile7</strain>
    </source>
</reference>
<dbReference type="Pfam" id="PF00006">
    <property type="entry name" value="ATP-synt_ab"/>
    <property type="match status" value="1"/>
</dbReference>
<keyword evidence="2" id="KW-0813">Transport</keyword>
<sequence length="569" mass="62550">MLDFMRLAEGDEDAPVVDEDPTGVQAELSLSGVVMGVQNSLARVSGLRHATIGSVVSVKDSDEQLLCQGLVLFLEKKVVHVALLHGNDEAARSRPVRKGMDVQLEREQLEIPGSVGAFAGAMVDPLGRSLVEEEQAKSVSAGANDHVRVAWGAQTVPGLMTRAPLRAPFETGLLAVDCLHPMALGHRFGVMGPRNSGKTRVALDVIAHQVALAKARGEQPPQFVYVCIGKSPARIHQIRDALRTTGALEHTTIVAASDRDSPSPRSVVVYDDLATHTTVVEGLVQSLRLPRVAQISLSAHAILMERSAQFKGASKEGEGPSLTSLVLVDAPDSLEIPSEFQERVASLVDDYIGLEASLARNRVFPPINVLAPGASVRGPPFQSATRWTFVSRLRARINAAAQVKQNVEVARKLGFETEPEDAETLEFLELVQQFFTQKPLLTATMFEPTEAVPTELETELGAFFLTFVDMVHLPNSEDAPFDLWEFLRDVMATLSREENYDMLHQLTNHLRTKAWSLNLQENVATLLFDELEAVKHRRVQEIKAEQAKRKQYLRKLQERKSGKTQQNKA</sequence>
<evidence type="ECO:0000259" key="4">
    <source>
        <dbReference type="Pfam" id="PF00006"/>
    </source>
</evidence>
<evidence type="ECO:0000256" key="3">
    <source>
        <dbReference type="ARBA" id="ARBA00023065"/>
    </source>
</evidence>
<dbReference type="InterPro" id="IPR036121">
    <property type="entry name" value="ATPase_F1/V1/A1_a/bsu_N_sf"/>
</dbReference>
<dbReference type="GO" id="GO:0043531">
    <property type="term" value="F:ADP binding"/>
    <property type="evidence" value="ECO:0007669"/>
    <property type="project" value="TreeGrafter"/>
</dbReference>
<evidence type="ECO:0000313" key="5">
    <source>
        <dbReference type="EMBL" id="RLN52259.1"/>
    </source>
</evidence>
<keyword evidence="3" id="KW-0406">Ion transport</keyword>
<dbReference type="Proteomes" id="UP000277300">
    <property type="component" value="Unassembled WGS sequence"/>
</dbReference>
<dbReference type="OrthoDB" id="9805536at2759"/>
<dbReference type="GO" id="GO:0046933">
    <property type="term" value="F:proton-transporting ATP synthase activity, rotational mechanism"/>
    <property type="evidence" value="ECO:0007669"/>
    <property type="project" value="InterPro"/>
</dbReference>
<evidence type="ECO:0000256" key="2">
    <source>
        <dbReference type="ARBA" id="ARBA00022448"/>
    </source>
</evidence>
<dbReference type="SUPFAM" id="SSF50615">
    <property type="entry name" value="N-terminal domain of alpha and beta subunits of F1 ATP synthase"/>
    <property type="match status" value="1"/>
</dbReference>
<dbReference type="Proteomes" id="UP000284657">
    <property type="component" value="Unassembled WGS sequence"/>
</dbReference>
<evidence type="ECO:0000256" key="1">
    <source>
        <dbReference type="ARBA" id="ARBA00008936"/>
    </source>
</evidence>
<accession>A0A3F2RBZ2</accession>
<dbReference type="InterPro" id="IPR000194">
    <property type="entry name" value="ATPase_F1/V1/A1_a/bsu_nucl-bd"/>
</dbReference>
<name>A0A3F2RBZ2_9STRA</name>
<gene>
    <name evidence="6" type="ORF">BBJ29_003601</name>
    <name evidence="5" type="ORF">BBP00_00009681</name>
</gene>